<keyword evidence="10" id="KW-0002">3D-structure</keyword>
<dbReference type="InterPro" id="IPR045074">
    <property type="entry name" value="GST_C_Tau"/>
</dbReference>
<reference evidence="7" key="1">
    <citation type="submission" date="2008-10" db="EMBL/GenBank/DDBJ databases">
        <authorList>
            <person name="Chan A."/>
            <person name="Puiu D."/>
            <person name="Melake A."/>
            <person name="Orvis J."/>
            <person name="Zhao Q."/>
            <person name="Wortman J."/>
            <person name="Utterback T."/>
            <person name="Rosovitz M.J."/>
            <person name="Inman J.M."/>
            <person name="Amedeo P."/>
            <person name="Schobel S."/>
            <person name="Galinsky K."/>
            <person name="Fraser C."/>
            <person name="Ravel J."/>
            <person name="Rabinowicz P."/>
        </authorList>
    </citation>
    <scope>NUCLEOTIDE SEQUENCE [LARGE SCALE GENOMIC DNA]</scope>
</reference>
<dbReference type="SFLD" id="SFLDG00358">
    <property type="entry name" value="Main_(cytGST)"/>
    <property type="match status" value="1"/>
</dbReference>
<dbReference type="SFLD" id="SFLDS00019">
    <property type="entry name" value="Glutathione_Transferase_(cytos"/>
    <property type="match status" value="1"/>
</dbReference>
<dbReference type="SUPFAM" id="SSF52833">
    <property type="entry name" value="Thioredoxin-like"/>
    <property type="match status" value="1"/>
</dbReference>
<dbReference type="InterPro" id="IPR045073">
    <property type="entry name" value="Omega/Tau-like"/>
</dbReference>
<dbReference type="Gene3D" id="3.40.30.10">
    <property type="entry name" value="Glutaredoxin"/>
    <property type="match status" value="1"/>
</dbReference>
<evidence type="ECO:0000313" key="9">
    <source>
        <dbReference type="Proteomes" id="UP000008311"/>
    </source>
</evidence>
<dbReference type="PANTHER" id="PTHR11260">
    <property type="entry name" value="GLUTATHIONE S-TRANSFERASE, GST, SUPERFAMILY, GST DOMAIN CONTAINING"/>
    <property type="match status" value="1"/>
</dbReference>
<proteinExistence type="evidence at protein level"/>
<protein>
    <recommendedName>
        <fullName evidence="1">glutathione transferase</fullName>
        <ecNumber evidence="1">2.5.1.18</ecNumber>
    </recommendedName>
</protein>
<dbReference type="Pfam" id="PF02798">
    <property type="entry name" value="GST_N"/>
    <property type="match status" value="1"/>
</dbReference>
<dbReference type="eggNOG" id="KOG0406">
    <property type="taxonomic scope" value="Eukaryota"/>
</dbReference>
<sequence length="223" mass="25569">MAEVLKLHGAWPSPFSCRVIWALKLKGIPYEYVEEDLFNKSPLLLQYNPVHKKIPVLVHGGKPICESTIILEYLDETWPENPLLPSDPHERAVARFWVKFIEDKGTAIWNIFRTKGEELEKAVKNCLEVLKTIEEHAMGVSDDKYFGGDKIGIVDIAFCGIAHWLGVIEEVAGVKVLESQKFPRLHAWTENFKEAPIIKENLPDRDQMTAFFKRRREMILASA</sequence>
<keyword evidence="7" id="KW-0456">Lyase</keyword>
<dbReference type="GO" id="GO:0006749">
    <property type="term" value="P:glutathione metabolic process"/>
    <property type="evidence" value="ECO:0000318"/>
    <property type="project" value="GO_Central"/>
</dbReference>
<dbReference type="GO" id="GO:0005737">
    <property type="term" value="C:cytoplasm"/>
    <property type="evidence" value="ECO:0000318"/>
    <property type="project" value="GO_Central"/>
</dbReference>
<reference evidence="10" key="3">
    <citation type="submission" date="2013-02" db="PDB data bank">
        <title>Crystal structure of a glutathione transferase family member from Ricinus communis, target EFI-501866.</title>
        <authorList>
            <person name="Kim J."/>
            <person name="Toro R."/>
            <person name="Bhosle R."/>
            <person name="Al Obaidi N.F."/>
            <person name="Morisco L.L."/>
            <person name="Wasserman S.R."/>
            <person name="Sojitra S."/>
            <person name="Washington E."/>
            <person name="Scott Glenn A."/>
            <person name="Chowdhury S."/>
            <person name="Evans B."/>
            <person name="Hammonds J."/>
            <person name="Hillerich B."/>
            <person name="Love J."/>
            <person name="Seidel R.D."/>
            <person name="Imker H.J."/>
            <person name="Armstrong R.N."/>
            <person name="Gerlt J.A."/>
            <person name="Almo S.C."/>
        </authorList>
    </citation>
    <scope>X-RAY CRYSTALLOGRAPHY (1.90 ANGSTROMS)</scope>
</reference>
<dbReference type="InterPro" id="IPR036249">
    <property type="entry name" value="Thioredoxin-like_sf"/>
</dbReference>
<evidence type="ECO:0000313" key="7">
    <source>
        <dbReference type="EMBL" id="EEF44317.1"/>
    </source>
</evidence>
<evidence type="ECO:0000256" key="3">
    <source>
        <dbReference type="ARBA" id="ARBA00047960"/>
    </source>
</evidence>
<dbReference type="CDD" id="cd03058">
    <property type="entry name" value="GST_N_Tau"/>
    <property type="match status" value="1"/>
</dbReference>
<accession>B9RWR5</accession>
<evidence type="ECO:0000259" key="5">
    <source>
        <dbReference type="PROSITE" id="PS50404"/>
    </source>
</evidence>
<feature type="domain" description="GST N-terminal" evidence="5">
    <location>
        <begin position="3"/>
        <end position="82"/>
    </location>
</feature>
<dbReference type="EMBL" id="EQ973823">
    <property type="protein sequence ID" value="EEF44317.1"/>
    <property type="molecule type" value="Genomic_DNA"/>
</dbReference>
<evidence type="ECO:0000313" key="8">
    <source>
        <dbReference type="EMBL" id="QCQ84563.1"/>
    </source>
</evidence>
<evidence type="ECO:0000256" key="1">
    <source>
        <dbReference type="ARBA" id="ARBA00012452"/>
    </source>
</evidence>
<dbReference type="InterPro" id="IPR010987">
    <property type="entry name" value="Glutathione-S-Trfase_C-like"/>
</dbReference>
<dbReference type="GO" id="GO:0016829">
    <property type="term" value="F:lyase activity"/>
    <property type="evidence" value="ECO:0007669"/>
    <property type="project" value="UniProtKB-KW"/>
</dbReference>
<comment type="similarity">
    <text evidence="4">Belongs to the GST superfamily.</text>
</comment>
<dbReference type="InterPro" id="IPR004045">
    <property type="entry name" value="Glutathione_S-Trfase_N"/>
</dbReference>
<evidence type="ECO:0000259" key="6">
    <source>
        <dbReference type="PROSITE" id="PS50405"/>
    </source>
</evidence>
<dbReference type="InterPro" id="IPR036282">
    <property type="entry name" value="Glutathione-S-Trfase_C_sf"/>
</dbReference>
<evidence type="ECO:0000256" key="2">
    <source>
        <dbReference type="ARBA" id="ARBA00022679"/>
    </source>
</evidence>
<dbReference type="Proteomes" id="UP000008311">
    <property type="component" value="Unassembled WGS sequence"/>
</dbReference>
<reference evidence="9" key="2">
    <citation type="journal article" date="2010" name="Nat. Biotechnol.">
        <title>Draft genome sequence of the oilseed species Ricinus communis.</title>
        <authorList>
            <person name="Chan A.P."/>
            <person name="Crabtree J."/>
            <person name="Zhao Q."/>
            <person name="Lorenzi H."/>
            <person name="Orvis J."/>
            <person name="Puiu D."/>
            <person name="Melake-Berhan A."/>
            <person name="Jones K.M."/>
            <person name="Redman J."/>
            <person name="Chen G."/>
            <person name="Cahoon E.B."/>
            <person name="Gedil M."/>
            <person name="Stanke M."/>
            <person name="Haas B.J."/>
            <person name="Wortman J.R."/>
            <person name="Fraser-Liggett C.M."/>
            <person name="Ravel J."/>
            <person name="Rabinowicz P.D."/>
        </authorList>
    </citation>
    <scope>NUCLEOTIDE SEQUENCE [LARGE SCALE GENOMIC DNA]</scope>
    <source>
        <strain evidence="9">cv. Hale</strain>
    </source>
</reference>
<dbReference type="EMBL" id="MK105282">
    <property type="protein sequence ID" value="QCQ84563.1"/>
    <property type="molecule type" value="mRNA"/>
</dbReference>
<dbReference type="EC" id="2.5.1.18" evidence="1"/>
<dbReference type="OMA" id="EETWPET"/>
<dbReference type="GO" id="GO:0004364">
    <property type="term" value="F:glutathione transferase activity"/>
    <property type="evidence" value="ECO:0000318"/>
    <property type="project" value="GO_Central"/>
</dbReference>
<dbReference type="PDB" id="4J2F">
    <property type="method" value="X-ray"/>
    <property type="resolution" value="1.90 A"/>
    <property type="chains" value="A=1-223"/>
</dbReference>
<dbReference type="SFLD" id="SFLDG01152">
    <property type="entry name" value="Main.3:_Omega-_and_Tau-like"/>
    <property type="match status" value="1"/>
</dbReference>
<dbReference type="Gene3D" id="1.20.1050.10">
    <property type="match status" value="1"/>
</dbReference>
<dbReference type="PANTHER" id="PTHR11260:SF679">
    <property type="entry name" value="GLUTATHIONE TRANSFERASE"/>
    <property type="match status" value="1"/>
</dbReference>
<organism evidence="9">
    <name type="scientific">Ricinus communis</name>
    <name type="common">Castor bean</name>
    <dbReference type="NCBI Taxonomy" id="3988"/>
    <lineage>
        <taxon>Eukaryota</taxon>
        <taxon>Viridiplantae</taxon>
        <taxon>Streptophyta</taxon>
        <taxon>Embryophyta</taxon>
        <taxon>Tracheophyta</taxon>
        <taxon>Spermatophyta</taxon>
        <taxon>Magnoliopsida</taxon>
        <taxon>eudicotyledons</taxon>
        <taxon>Gunneridae</taxon>
        <taxon>Pentapetalae</taxon>
        <taxon>rosids</taxon>
        <taxon>fabids</taxon>
        <taxon>Malpighiales</taxon>
        <taxon>Euphorbiaceae</taxon>
        <taxon>Acalyphoideae</taxon>
        <taxon>Acalypheae</taxon>
        <taxon>Ricinus</taxon>
    </lineage>
</organism>
<dbReference type="STRING" id="3988.B9RWR5"/>
<keyword evidence="9" id="KW-1185">Reference proteome</keyword>
<dbReference type="InterPro" id="IPR004046">
    <property type="entry name" value="GST_C"/>
</dbReference>
<dbReference type="PDBsum" id="4J2F"/>
<reference evidence="8" key="4">
    <citation type="submission" date="2018-10" db="EMBL/GenBank/DDBJ databases">
        <authorList>
            <person name="Zhang L."/>
            <person name="Zhang J."/>
            <person name="Wang X."/>
            <person name="Cong J."/>
            <person name="Duan Q."/>
        </authorList>
    </citation>
    <scope>NUCLEOTIDE SEQUENCE</scope>
</reference>
<dbReference type="PROSITE" id="PS50405">
    <property type="entry name" value="GST_CTER"/>
    <property type="match status" value="1"/>
</dbReference>
<dbReference type="InterPro" id="IPR040079">
    <property type="entry name" value="Glutathione_S-Trfase"/>
</dbReference>
<dbReference type="SUPFAM" id="SSF47616">
    <property type="entry name" value="GST C-terminal domain-like"/>
    <property type="match status" value="1"/>
</dbReference>
<evidence type="ECO:0007829" key="10">
    <source>
        <dbReference type="PDB" id="4J2F"/>
    </source>
</evidence>
<dbReference type="KEGG" id="rcu:8265677"/>
<dbReference type="CDD" id="cd03185">
    <property type="entry name" value="GST_C_Tau"/>
    <property type="match status" value="1"/>
</dbReference>
<keyword evidence="2 7" id="KW-0808">Transferase</keyword>
<dbReference type="Pfam" id="PF00043">
    <property type="entry name" value="GST_C"/>
    <property type="match status" value="1"/>
</dbReference>
<feature type="domain" description="GST C-terminal" evidence="6">
    <location>
        <begin position="87"/>
        <end position="211"/>
    </location>
</feature>
<comment type="catalytic activity">
    <reaction evidence="3">
        <text>RX + glutathione = an S-substituted glutathione + a halide anion + H(+)</text>
        <dbReference type="Rhea" id="RHEA:16437"/>
        <dbReference type="ChEBI" id="CHEBI:15378"/>
        <dbReference type="ChEBI" id="CHEBI:16042"/>
        <dbReference type="ChEBI" id="CHEBI:17792"/>
        <dbReference type="ChEBI" id="CHEBI:57925"/>
        <dbReference type="ChEBI" id="CHEBI:90779"/>
        <dbReference type="EC" id="2.5.1.18"/>
    </reaction>
</comment>
<gene>
    <name evidence="7" type="ORF">RCOM_1023660</name>
</gene>
<dbReference type="SMR" id="B9RWR5"/>
<dbReference type="FunFam" id="3.40.30.10:FF:000014">
    <property type="entry name" value="Tau class glutathione S-transferase"/>
    <property type="match status" value="1"/>
</dbReference>
<dbReference type="AlphaFoldDB" id="B9RWR5"/>
<dbReference type="FunFam" id="1.20.1050.10:FF:000012">
    <property type="entry name" value="Tau class glutathione S-transferase"/>
    <property type="match status" value="1"/>
</dbReference>
<dbReference type="PROSITE" id="PS50404">
    <property type="entry name" value="GST_NTER"/>
    <property type="match status" value="1"/>
</dbReference>
<dbReference type="OrthoDB" id="4951845at2759"/>
<name>B9RWR5_RICCO</name>
<evidence type="ECO:0000256" key="4">
    <source>
        <dbReference type="RuleBase" id="RU003494"/>
    </source>
</evidence>